<name>A0ABR6EHZ6_9ACTN</name>
<comment type="caution">
    <text evidence="1">The sequence shown here is derived from an EMBL/GenBank/DDBJ whole genome shotgun (WGS) entry which is preliminary data.</text>
</comment>
<keyword evidence="2" id="KW-1185">Reference proteome</keyword>
<reference evidence="2" key="1">
    <citation type="journal article" date="2020" name="Syst. Appl. Microbiol.">
        <title>Streptomyces alkaliterrae sp. nov., isolated from an alkaline soil, and emended descriptions of Streptomyces alkaliphilus, Streptomyces calidiresistens and Streptomyces durbertensis.</title>
        <authorList>
            <person name="Swiecimska M."/>
            <person name="Golinska P."/>
            <person name="Nouioui I."/>
            <person name="Wypij M."/>
            <person name="Rai M."/>
            <person name="Sangal V."/>
            <person name="Goodfellow M."/>
        </authorList>
    </citation>
    <scope>NUCLEOTIDE SEQUENCE [LARGE SCALE GENOMIC DNA]</scope>
    <source>
        <strain evidence="2">DSM 104538</strain>
    </source>
</reference>
<dbReference type="EMBL" id="WMLF01000195">
    <property type="protein sequence ID" value="MBB1244783.1"/>
    <property type="molecule type" value="Genomic_DNA"/>
</dbReference>
<sequence length="235" mass="25118">MTENATVRCPDCRREHHYNPAHYPCPCGTPVSLALASDQPPVPVLRRSWSECWVSVRCVGCGRVDTWPQPELGCPCGTLLRLPVRGQQAPAGLEASGADPAAPPTAGDLRPAFQPVTIRTAHDALLAADQYLRWLGHRDVRAAGTRPASGVDLRGRDIVARVEAGTAPTTVRAVETIWLNGLNESTTAACFSLAGYAPRARARADELDLALFVLDLTGTPQAVNEAAERLVRGEG</sequence>
<gene>
    <name evidence="1" type="ORF">GL263_14580</name>
</gene>
<proteinExistence type="predicted"/>
<evidence type="ECO:0000313" key="2">
    <source>
        <dbReference type="Proteomes" id="UP000766698"/>
    </source>
</evidence>
<evidence type="ECO:0008006" key="3">
    <source>
        <dbReference type="Google" id="ProtNLM"/>
    </source>
</evidence>
<organism evidence="1 2">
    <name type="scientific">Streptomyces durbertensis</name>
    <dbReference type="NCBI Taxonomy" id="2448886"/>
    <lineage>
        <taxon>Bacteria</taxon>
        <taxon>Bacillati</taxon>
        <taxon>Actinomycetota</taxon>
        <taxon>Actinomycetes</taxon>
        <taxon>Kitasatosporales</taxon>
        <taxon>Streptomycetaceae</taxon>
        <taxon>Streptomyces</taxon>
    </lineage>
</organism>
<evidence type="ECO:0000313" key="1">
    <source>
        <dbReference type="EMBL" id="MBB1244783.1"/>
    </source>
</evidence>
<dbReference type="Proteomes" id="UP000766698">
    <property type="component" value="Unassembled WGS sequence"/>
</dbReference>
<protein>
    <recommendedName>
        <fullName evidence="3">Restriction endonuclease</fullName>
    </recommendedName>
</protein>
<accession>A0ABR6EHZ6</accession>
<dbReference type="RefSeq" id="WP_182856133.1">
    <property type="nucleotide sequence ID" value="NZ_WMLF01000195.1"/>
</dbReference>